<name>A0AAJ0FTF1_9HYPO</name>
<keyword evidence="1" id="KW-0472">Membrane</keyword>
<evidence type="ECO:0000256" key="1">
    <source>
        <dbReference type="SAM" id="Phobius"/>
    </source>
</evidence>
<sequence length="222" mass="25825">MFGQDGAQRKKYVVIRLKLKREKQGRGSLTASDFDQVIGHCAAITDHAAAAFALDLIAAYPEAKIILNVRGDVGAWHKSVMQTLMPLHRSWMFWLRSWFCSELFWVQESFMRGTWAMFYRGDFERNSRVVLKEHARAIIASVPPERLLEWDIQDGWEPLCQFLNQPVPNRSFPKLNTGRSYKNLFRERIARADRNILRFVLGLAFAMASAYMIAFWTISRYN</sequence>
<evidence type="ECO:0000313" key="3">
    <source>
        <dbReference type="Proteomes" id="UP001251528"/>
    </source>
</evidence>
<dbReference type="InterPro" id="IPR027417">
    <property type="entry name" value="P-loop_NTPase"/>
</dbReference>
<feature type="transmembrane region" description="Helical" evidence="1">
    <location>
        <begin position="196"/>
        <end position="218"/>
    </location>
</feature>
<dbReference type="Pfam" id="PF17784">
    <property type="entry name" value="Sulfotransfer_4"/>
    <property type="match status" value="1"/>
</dbReference>
<dbReference type="SUPFAM" id="SSF52540">
    <property type="entry name" value="P-loop containing nucleoside triphosphate hydrolases"/>
    <property type="match status" value="1"/>
</dbReference>
<gene>
    <name evidence="2" type="ORF">QQS21_006472</name>
</gene>
<evidence type="ECO:0000313" key="2">
    <source>
        <dbReference type="EMBL" id="KAK2596125.1"/>
    </source>
</evidence>
<dbReference type="PANTHER" id="PTHR36978:SF8">
    <property type="entry name" value="NAD DEPENDENT EPIMERASE_DEHYDRATASE"/>
    <property type="match status" value="1"/>
</dbReference>
<dbReference type="InterPro" id="IPR040632">
    <property type="entry name" value="Sulfotransfer_4"/>
</dbReference>
<dbReference type="AlphaFoldDB" id="A0AAJ0FTF1"/>
<dbReference type="EMBL" id="JASWJB010000120">
    <property type="protein sequence ID" value="KAK2596125.1"/>
    <property type="molecule type" value="Genomic_DNA"/>
</dbReference>
<accession>A0AAJ0FTF1</accession>
<protein>
    <submittedName>
        <fullName evidence="2">Uncharacterized protein</fullName>
    </submittedName>
</protein>
<organism evidence="2 3">
    <name type="scientific">Conoideocrella luteorostrata</name>
    <dbReference type="NCBI Taxonomy" id="1105319"/>
    <lineage>
        <taxon>Eukaryota</taxon>
        <taxon>Fungi</taxon>
        <taxon>Dikarya</taxon>
        <taxon>Ascomycota</taxon>
        <taxon>Pezizomycotina</taxon>
        <taxon>Sordariomycetes</taxon>
        <taxon>Hypocreomycetidae</taxon>
        <taxon>Hypocreales</taxon>
        <taxon>Clavicipitaceae</taxon>
        <taxon>Conoideocrella</taxon>
    </lineage>
</organism>
<keyword evidence="1" id="KW-1133">Transmembrane helix</keyword>
<comment type="caution">
    <text evidence="2">The sequence shown here is derived from an EMBL/GenBank/DDBJ whole genome shotgun (WGS) entry which is preliminary data.</text>
</comment>
<keyword evidence="3" id="KW-1185">Reference proteome</keyword>
<proteinExistence type="predicted"/>
<keyword evidence="1" id="KW-0812">Transmembrane</keyword>
<dbReference type="Gene3D" id="3.40.50.300">
    <property type="entry name" value="P-loop containing nucleotide triphosphate hydrolases"/>
    <property type="match status" value="1"/>
</dbReference>
<reference evidence="2" key="1">
    <citation type="submission" date="2023-06" db="EMBL/GenBank/DDBJ databases">
        <title>Conoideocrella luteorostrata (Hypocreales: Clavicipitaceae), a potential biocontrol fungus for elongate hemlock scale in United States Christmas tree production areas.</title>
        <authorList>
            <person name="Barrett H."/>
            <person name="Lovett B."/>
            <person name="Macias A.M."/>
            <person name="Stajich J.E."/>
            <person name="Kasson M.T."/>
        </authorList>
    </citation>
    <scope>NUCLEOTIDE SEQUENCE</scope>
    <source>
        <strain evidence="2">ARSEF 14590</strain>
    </source>
</reference>
<dbReference type="Proteomes" id="UP001251528">
    <property type="component" value="Unassembled WGS sequence"/>
</dbReference>
<dbReference type="PANTHER" id="PTHR36978">
    <property type="entry name" value="P-LOOP CONTAINING NUCLEOTIDE TRIPHOSPHATE HYDROLASE"/>
    <property type="match status" value="1"/>
</dbReference>